<evidence type="ECO:0000256" key="1">
    <source>
        <dbReference type="ARBA" id="ARBA00008366"/>
    </source>
</evidence>
<feature type="domain" description="Nitroreductase" evidence="6">
    <location>
        <begin position="8"/>
        <end position="165"/>
    </location>
</feature>
<evidence type="ECO:0000256" key="2">
    <source>
        <dbReference type="ARBA" id="ARBA00022630"/>
    </source>
</evidence>
<dbReference type="GO" id="GO:0016491">
    <property type="term" value="F:oxidoreductase activity"/>
    <property type="evidence" value="ECO:0007669"/>
    <property type="project" value="UniProtKB-UniRule"/>
</dbReference>
<sequence length="241" mass="27591">MNETIKLLKNRRSYRDFDQEYTLPQEELQLILDAARQAPSWMNGQFYSIIVLKDQQIREQLVQWNPGNPHILNSSVFLLFVGDLYRTKMVSEVSKSAYLIDESIEPVLLATTDAALALENAVIAAESLGLGSVVVGSIRKHGKEIAELVNLPENTFPLFGLSIGKPVVEMNVKPRLPESAVVHYDTYHPYTYQLIEQYNEIMEAFGEVRETKRWSKKFADYFSEKPTLITDQFFKIQGLLK</sequence>
<evidence type="ECO:0000259" key="6">
    <source>
        <dbReference type="Pfam" id="PF00881"/>
    </source>
</evidence>
<dbReference type="PIRSF" id="PIRSF005426">
    <property type="entry name" value="Frp"/>
    <property type="match status" value="1"/>
</dbReference>
<evidence type="ECO:0000313" key="9">
    <source>
        <dbReference type="Proteomes" id="UP000195139"/>
    </source>
</evidence>
<dbReference type="Pfam" id="PF00881">
    <property type="entry name" value="Nitroreductase"/>
    <property type="match status" value="1"/>
</dbReference>
<dbReference type="PANTHER" id="PTHR43425:SF2">
    <property type="entry name" value="OXYGEN-INSENSITIVE NADPH NITROREDUCTASE"/>
    <property type="match status" value="1"/>
</dbReference>
<evidence type="ECO:0000256" key="4">
    <source>
        <dbReference type="ARBA" id="ARBA00023002"/>
    </source>
</evidence>
<evidence type="ECO:0000256" key="5">
    <source>
        <dbReference type="PIRNR" id="PIRNR005426"/>
    </source>
</evidence>
<organism evidence="8">
    <name type="scientific">Candidatus Enterococcus mansonii</name>
    <dbReference type="NCBI Taxonomy" id="1834181"/>
    <lineage>
        <taxon>Bacteria</taxon>
        <taxon>Bacillati</taxon>
        <taxon>Bacillota</taxon>
        <taxon>Bacilli</taxon>
        <taxon>Lactobacillales</taxon>
        <taxon>Enterococcaceae</taxon>
        <taxon>Enterococcus</taxon>
    </lineage>
</organism>
<evidence type="ECO:0000256" key="3">
    <source>
        <dbReference type="ARBA" id="ARBA00022643"/>
    </source>
</evidence>
<dbReference type="STRING" id="1834181.A5880_000986"/>
<dbReference type="InterPro" id="IPR016446">
    <property type="entry name" value="Flavin_OxRdtase_Frp"/>
</dbReference>
<proteinExistence type="inferred from homology"/>
<gene>
    <name evidence="8" type="ORF">A5880_000986</name>
    <name evidence="7" type="ORF">A5880_003095</name>
</gene>
<dbReference type="InterPro" id="IPR029479">
    <property type="entry name" value="Nitroreductase"/>
</dbReference>
<dbReference type="EMBL" id="NGLE01000001">
    <property type="protein sequence ID" value="OTO10302.1"/>
    <property type="molecule type" value="Genomic_DNA"/>
</dbReference>
<dbReference type="OrthoDB" id="9775805at2"/>
<reference evidence="7 9" key="2">
    <citation type="submission" date="2018-07" db="EMBL/GenBank/DDBJ databases">
        <title>The Genome Sequence of Enterococcus sp. DIV0659b.</title>
        <authorList>
            <consortium name="The Broad Institute Genomics Platform"/>
            <consortium name="The Broad Institute Genomic Center for Infectious Diseases"/>
            <person name="Earl A."/>
            <person name="Manson A."/>
            <person name="Schwartman J."/>
            <person name="Gilmore M."/>
            <person name="Abouelleil A."/>
            <person name="Cao P."/>
            <person name="Chapman S."/>
            <person name="Cusick C."/>
            <person name="Shea T."/>
            <person name="Young S."/>
            <person name="Neafsey D."/>
            <person name="Nusbaum C."/>
            <person name="Birren B."/>
        </authorList>
    </citation>
    <scope>NUCLEOTIDE SEQUENCE [LARGE SCALE GENOMIC DNA]</scope>
    <source>
        <strain evidence="7 9">4G2_DIV0659</strain>
    </source>
</reference>
<dbReference type="AlphaFoldDB" id="A0A242CKJ0"/>
<dbReference type="Proteomes" id="UP000195139">
    <property type="component" value="Unassembled WGS sequence"/>
</dbReference>
<dbReference type="InterPro" id="IPR000415">
    <property type="entry name" value="Nitroreductase-like"/>
</dbReference>
<evidence type="ECO:0000313" key="7">
    <source>
        <dbReference type="EMBL" id="MEI5995504.1"/>
    </source>
</evidence>
<keyword evidence="9" id="KW-1185">Reference proteome</keyword>
<name>A0A242CKJ0_9ENTE</name>
<comment type="similarity">
    <text evidence="1 5">Belongs to the flavin oxidoreductase frp family.</text>
</comment>
<keyword evidence="4 5" id="KW-0560">Oxidoreductase</keyword>
<dbReference type="EMBL" id="NGLE02000001">
    <property type="protein sequence ID" value="MEI5995504.1"/>
    <property type="molecule type" value="Genomic_DNA"/>
</dbReference>
<keyword evidence="2 5" id="KW-0285">Flavoprotein</keyword>
<dbReference type="RefSeq" id="WP_086329939.1">
    <property type="nucleotide sequence ID" value="NZ_NGLE02000001.1"/>
</dbReference>
<accession>A0A242CKJ0</accession>
<dbReference type="Gene3D" id="3.40.109.10">
    <property type="entry name" value="NADH Oxidase"/>
    <property type="match status" value="1"/>
</dbReference>
<keyword evidence="3 5" id="KW-0288">FMN</keyword>
<dbReference type="SUPFAM" id="SSF55469">
    <property type="entry name" value="FMN-dependent nitroreductase-like"/>
    <property type="match status" value="1"/>
</dbReference>
<keyword evidence="5" id="KW-0521">NADP</keyword>
<evidence type="ECO:0000313" key="8">
    <source>
        <dbReference type="EMBL" id="OTO10302.1"/>
    </source>
</evidence>
<reference evidence="8" key="1">
    <citation type="submission" date="2017-05" db="EMBL/GenBank/DDBJ databases">
        <title>The Genome Sequence of Enterococcus sp. 4G2_DIV0659.</title>
        <authorList>
            <consortium name="The Broad Institute Genomics Platform"/>
            <consortium name="The Broad Institute Genomic Center for Infectious Diseases"/>
            <person name="Earl A."/>
            <person name="Manson A."/>
            <person name="Schwartman J."/>
            <person name="Gilmore M."/>
            <person name="Abouelleil A."/>
            <person name="Cao P."/>
            <person name="Chapman S."/>
            <person name="Cusick C."/>
            <person name="Shea T."/>
            <person name="Young S."/>
            <person name="Neafsey D."/>
            <person name="Nusbaum C."/>
            <person name="Birren B."/>
        </authorList>
    </citation>
    <scope>NUCLEOTIDE SEQUENCE [LARGE SCALE GENOMIC DNA]</scope>
    <source>
        <strain evidence="8">4G2_DIV0659</strain>
    </source>
</reference>
<comment type="caution">
    <text evidence="8">The sequence shown here is derived from an EMBL/GenBank/DDBJ whole genome shotgun (WGS) entry which is preliminary data.</text>
</comment>
<dbReference type="PANTHER" id="PTHR43425">
    <property type="entry name" value="OXYGEN-INSENSITIVE NADPH NITROREDUCTASE"/>
    <property type="match status" value="1"/>
</dbReference>
<protein>
    <recommendedName>
        <fullName evidence="6">Nitroreductase domain-containing protein</fullName>
    </recommendedName>
</protein>